<evidence type="ECO:0000259" key="5">
    <source>
        <dbReference type="SMART" id="SM00382"/>
    </source>
</evidence>
<evidence type="ECO:0000313" key="6">
    <source>
        <dbReference type="EMBL" id="AEI12041.1"/>
    </source>
</evidence>
<dbReference type="InterPro" id="IPR003593">
    <property type="entry name" value="AAA+_ATPase"/>
</dbReference>
<gene>
    <name evidence="6" type="ordered locus">Celgi_1522</name>
</gene>
<evidence type="ECO:0000256" key="2">
    <source>
        <dbReference type="ARBA" id="ARBA00022741"/>
    </source>
</evidence>
<keyword evidence="3" id="KW-0067">ATP-binding</keyword>
<dbReference type="PANTHER" id="PTHR43392:SF2">
    <property type="entry name" value="AAA-TYPE ATPASE FAMILY PROTEIN _ ANKYRIN REPEAT FAMILY PROTEIN"/>
    <property type="match status" value="1"/>
</dbReference>
<evidence type="ECO:0000313" key="7">
    <source>
        <dbReference type="Proteomes" id="UP000000485"/>
    </source>
</evidence>
<feature type="region of interest" description="Disordered" evidence="4">
    <location>
        <begin position="171"/>
        <end position="217"/>
    </location>
</feature>
<dbReference type="AlphaFoldDB" id="F8A4D5"/>
<dbReference type="SMART" id="SM00382">
    <property type="entry name" value="AAA"/>
    <property type="match status" value="1"/>
</dbReference>
<dbReference type="GO" id="GO:0005524">
    <property type="term" value="F:ATP binding"/>
    <property type="evidence" value="ECO:0007669"/>
    <property type="project" value="UniProtKB-KW"/>
</dbReference>
<sequence length="528" mass="54858" precursor="true">MSAARALRAALDTLVDVGVAAGLPAATVRDEGARLAAAVAENVPGAPAPWLEAVDAAGPGLQPFFAAAQRGRRWRTAPTDLLVSLTGAGSPLAEPYARALGTVVSAACDLGDASLDVIANASTTAAVHLQAARGLSADRPGPTVADLTHAHPGRQVADLSGVRLPDPLLPATSLPATSLPTASVPPGAPQWQPGPQTAASPEAAPASASGEPQEPERTLEDLLAELDALIGLRRVKREIREQAQLLRVEKLRTEAGLTSPTITRHLVFLGNPGTGKTTVARLVAGIYRALGLLAQGHLVEVDRSELVGGYLGQTAAKTSEVVGTAVGGVLFVDEAYALTGDQYGTEAVNTLVKDMEDHRDDLVVIVAGYPVPMSEFLATNPGLESRFATTITFDDYDDDELTAIFELSAAKADFVPTPETVARFREIASTQVRDEGFGNGRWARNLLDKAIMRHAWRLRDVPAPTLDELRALLPEDLVEAAEADDETVVAESSTVAADLTDGSTGPEGPAEAEAGAAADPADDVKGPA</sequence>
<dbReference type="PANTHER" id="PTHR43392">
    <property type="entry name" value="AAA-TYPE ATPASE FAMILY PROTEIN / ANKYRIN REPEAT FAMILY PROTEIN"/>
    <property type="match status" value="1"/>
</dbReference>
<feature type="domain" description="AAA+ ATPase" evidence="5">
    <location>
        <begin position="262"/>
        <end position="397"/>
    </location>
</feature>
<dbReference type="Pfam" id="PF00004">
    <property type="entry name" value="AAA"/>
    <property type="match status" value="1"/>
</dbReference>
<dbReference type="CDD" id="cd00009">
    <property type="entry name" value="AAA"/>
    <property type="match status" value="1"/>
</dbReference>
<dbReference type="Proteomes" id="UP000000485">
    <property type="component" value="Chromosome"/>
</dbReference>
<dbReference type="eggNOG" id="COG0464">
    <property type="taxonomic scope" value="Bacteria"/>
</dbReference>
<reference evidence="7" key="1">
    <citation type="submission" date="2011-04" db="EMBL/GenBank/DDBJ databases">
        <title>Complete sequence of Cellvibrio gilvus ATCC 13127.</title>
        <authorList>
            <person name="Lucas S."/>
            <person name="Han J."/>
            <person name="Lapidus A."/>
            <person name="Cheng J.-F."/>
            <person name="Goodwin L."/>
            <person name="Pitluck S."/>
            <person name="Peters L."/>
            <person name="Munk A."/>
            <person name="Detter J.C."/>
            <person name="Han C."/>
            <person name="Tapia R."/>
            <person name="Land M."/>
            <person name="Hauser L."/>
            <person name="Kyrpides N."/>
            <person name="Ivanova N."/>
            <person name="Ovchinnikova G."/>
            <person name="Pagani I."/>
            <person name="Mead D."/>
            <person name="Brumm P."/>
            <person name="Woyke T."/>
        </authorList>
    </citation>
    <scope>NUCLEOTIDE SEQUENCE [LARGE SCALE GENOMIC DNA]</scope>
    <source>
        <strain evidence="7">ATCC 13127 / NRRL B-14078</strain>
    </source>
</reference>
<dbReference type="EMBL" id="CP002665">
    <property type="protein sequence ID" value="AEI12041.1"/>
    <property type="molecule type" value="Genomic_DNA"/>
</dbReference>
<dbReference type="KEGG" id="cga:Celgi_1522"/>
<dbReference type="FunFam" id="3.40.50.300:FF:000216">
    <property type="entry name" value="Type VII secretion ATPase EccA"/>
    <property type="match status" value="1"/>
</dbReference>
<dbReference type="Gene3D" id="1.10.8.60">
    <property type="match status" value="1"/>
</dbReference>
<keyword evidence="7" id="KW-1185">Reference proteome</keyword>
<dbReference type="Pfam" id="PF17866">
    <property type="entry name" value="AAA_lid_6"/>
    <property type="match status" value="1"/>
</dbReference>
<feature type="region of interest" description="Disordered" evidence="4">
    <location>
        <begin position="483"/>
        <end position="528"/>
    </location>
</feature>
<keyword evidence="2" id="KW-0547">Nucleotide-binding</keyword>
<dbReference type="InterPro" id="IPR003959">
    <property type="entry name" value="ATPase_AAA_core"/>
</dbReference>
<dbReference type="OrthoDB" id="9806903at2"/>
<accession>F8A4D5</accession>
<dbReference type="InterPro" id="IPR000641">
    <property type="entry name" value="CbxX/CfxQ"/>
</dbReference>
<evidence type="ECO:0000256" key="1">
    <source>
        <dbReference type="ARBA" id="ARBA00010378"/>
    </source>
</evidence>
<dbReference type="InterPro" id="IPR041627">
    <property type="entry name" value="AAA_lid_6"/>
</dbReference>
<dbReference type="Gene3D" id="3.40.50.300">
    <property type="entry name" value="P-loop containing nucleotide triphosphate hydrolases"/>
    <property type="match status" value="1"/>
</dbReference>
<evidence type="ECO:0000256" key="3">
    <source>
        <dbReference type="ARBA" id="ARBA00022840"/>
    </source>
</evidence>
<dbReference type="InterPro" id="IPR050773">
    <property type="entry name" value="CbxX/CfxQ_RuBisCO_ESX"/>
</dbReference>
<dbReference type="STRING" id="593907.Celgi_1522"/>
<name>F8A4D5_CELGA</name>
<dbReference type="InterPro" id="IPR027417">
    <property type="entry name" value="P-loop_NTPase"/>
</dbReference>
<organism evidence="6 7">
    <name type="scientific">Cellulomonas gilvus (strain ATCC 13127 / NRRL B-14078)</name>
    <name type="common">Cellvibrio gilvus</name>
    <dbReference type="NCBI Taxonomy" id="593907"/>
    <lineage>
        <taxon>Bacteria</taxon>
        <taxon>Bacillati</taxon>
        <taxon>Actinomycetota</taxon>
        <taxon>Actinomycetes</taxon>
        <taxon>Micrococcales</taxon>
        <taxon>Cellulomonadaceae</taxon>
        <taxon>Cellulomonas</taxon>
    </lineage>
</organism>
<feature type="compositionally biased region" description="Low complexity" evidence="4">
    <location>
        <begin position="189"/>
        <end position="212"/>
    </location>
</feature>
<dbReference type="PRINTS" id="PR00819">
    <property type="entry name" value="CBXCFQXSUPER"/>
</dbReference>
<evidence type="ECO:0000256" key="4">
    <source>
        <dbReference type="SAM" id="MobiDB-lite"/>
    </source>
</evidence>
<dbReference type="GO" id="GO:0016887">
    <property type="term" value="F:ATP hydrolysis activity"/>
    <property type="evidence" value="ECO:0007669"/>
    <property type="project" value="InterPro"/>
</dbReference>
<dbReference type="SUPFAM" id="SSF52540">
    <property type="entry name" value="P-loop containing nucleoside triphosphate hydrolases"/>
    <property type="match status" value="1"/>
</dbReference>
<dbReference type="RefSeq" id="WP_013883560.1">
    <property type="nucleotide sequence ID" value="NC_015671.1"/>
</dbReference>
<protein>
    <submittedName>
        <fullName evidence="6">AAA ATPase central domain protein</fullName>
    </submittedName>
</protein>
<dbReference type="HOGENOM" id="CLU_008749_1_1_11"/>
<feature type="compositionally biased region" description="Low complexity" evidence="4">
    <location>
        <begin position="506"/>
        <end position="519"/>
    </location>
</feature>
<proteinExistence type="inferred from homology"/>
<comment type="similarity">
    <text evidence="1">Belongs to the CbxX/CfxQ family.</text>
</comment>